<keyword evidence="6" id="KW-0378">Hydrolase</keyword>
<dbReference type="CDD" id="cd06062">
    <property type="entry name" value="H2MP_MemB-H2up"/>
    <property type="match status" value="1"/>
</dbReference>
<sequence>MKVIILGIGNTILSDEGVGVHAAEALRAAYTLPEGVEVIDGGTAGMELLDPLSGVDLLLVLDAVKAKRAPGTVILLVGKEVPVFFRSKLSPHQVSICDVLASLEFAGDPPKDLVLIGCEPESLELGTELTPAVAEKVPEMVAMAVAQLAARGIRLSPRKAAVEAQ</sequence>
<feature type="binding site" evidence="7">
    <location>
        <position position="62"/>
    </location>
    <ligand>
        <name>Ni(2+)</name>
        <dbReference type="ChEBI" id="CHEBI:49786"/>
    </ligand>
</feature>
<keyword evidence="2 7" id="KW-0533">Nickel</keyword>
<evidence type="ECO:0000256" key="4">
    <source>
        <dbReference type="ARBA" id="ARBA00022723"/>
    </source>
</evidence>
<dbReference type="PANTHER" id="PTHR30302:SF1">
    <property type="entry name" value="HYDROGENASE 2 MATURATION PROTEASE"/>
    <property type="match status" value="1"/>
</dbReference>
<dbReference type="Pfam" id="PF01750">
    <property type="entry name" value="HycI"/>
    <property type="match status" value="1"/>
</dbReference>
<accession>A0A809QYJ1</accession>
<dbReference type="InterPro" id="IPR004419">
    <property type="entry name" value="Pept_A31_hyd_express"/>
</dbReference>
<comment type="similarity">
    <text evidence="1">Belongs to the peptidase A31 family.</text>
</comment>
<feature type="binding site" evidence="7">
    <location>
        <position position="16"/>
    </location>
    <ligand>
        <name>Ni(2+)</name>
        <dbReference type="ChEBI" id="CHEBI:49786"/>
    </ligand>
</feature>
<evidence type="ECO:0000256" key="7">
    <source>
        <dbReference type="PIRSR" id="PIRSR604419-1"/>
    </source>
</evidence>
<feature type="binding site" evidence="7">
    <location>
        <position position="92"/>
    </location>
    <ligand>
        <name>Ni(2+)</name>
        <dbReference type="ChEBI" id="CHEBI:49786"/>
    </ligand>
</feature>
<evidence type="ECO:0000256" key="6">
    <source>
        <dbReference type="ARBA" id="ARBA00022801"/>
    </source>
</evidence>
<proteinExistence type="inferred from homology"/>
<name>A0A809QYJ1_9PROT</name>
<dbReference type="GO" id="GO:0016485">
    <property type="term" value="P:protein processing"/>
    <property type="evidence" value="ECO:0007669"/>
    <property type="project" value="InterPro"/>
</dbReference>
<dbReference type="InterPro" id="IPR000671">
    <property type="entry name" value="Peptidase_A31"/>
</dbReference>
<evidence type="ECO:0000256" key="3">
    <source>
        <dbReference type="ARBA" id="ARBA00022670"/>
    </source>
</evidence>
<dbReference type="PRINTS" id="PR00446">
    <property type="entry name" value="HYDRGNUPTAKE"/>
</dbReference>
<dbReference type="GO" id="GO:0004190">
    <property type="term" value="F:aspartic-type endopeptidase activity"/>
    <property type="evidence" value="ECO:0007669"/>
    <property type="project" value="UniProtKB-KW"/>
</dbReference>
<dbReference type="Gene3D" id="3.40.50.1450">
    <property type="entry name" value="HybD-like"/>
    <property type="match status" value="1"/>
</dbReference>
<dbReference type="NCBIfam" id="TIGR00072">
    <property type="entry name" value="hydrog_prot"/>
    <property type="match status" value="1"/>
</dbReference>
<reference evidence="8" key="1">
    <citation type="journal article" name="DNA Res.">
        <title>The physiological potential of anammox bacteria as revealed by their core genome structure.</title>
        <authorList>
            <person name="Okubo T."/>
            <person name="Toyoda A."/>
            <person name="Fukuhara K."/>
            <person name="Uchiyama I."/>
            <person name="Harigaya Y."/>
            <person name="Kuroiwa M."/>
            <person name="Suzuki T."/>
            <person name="Murakami Y."/>
            <person name="Suwa Y."/>
            <person name="Takami H."/>
        </authorList>
    </citation>
    <scope>NUCLEOTIDE SEQUENCE</scope>
    <source>
        <strain evidence="8">317325-3</strain>
    </source>
</reference>
<evidence type="ECO:0000256" key="1">
    <source>
        <dbReference type="ARBA" id="ARBA00006814"/>
    </source>
</evidence>
<dbReference type="PANTHER" id="PTHR30302">
    <property type="entry name" value="HYDROGENASE 1 MATURATION PROTEASE"/>
    <property type="match status" value="1"/>
</dbReference>
<protein>
    <submittedName>
        <fullName evidence="8">Hydrogenase expression/formation protein</fullName>
    </submittedName>
</protein>
<dbReference type="FunFam" id="3.40.50.1450:FF:000002">
    <property type="entry name" value="Hydrogenase 1 maturation protease"/>
    <property type="match status" value="1"/>
</dbReference>
<dbReference type="GO" id="GO:0008047">
    <property type="term" value="F:enzyme activator activity"/>
    <property type="evidence" value="ECO:0007669"/>
    <property type="project" value="InterPro"/>
</dbReference>
<evidence type="ECO:0000313" key="9">
    <source>
        <dbReference type="Proteomes" id="UP000662914"/>
    </source>
</evidence>
<dbReference type="SUPFAM" id="SSF53163">
    <property type="entry name" value="HybD-like"/>
    <property type="match status" value="1"/>
</dbReference>
<organism evidence="8 9">
    <name type="scientific">Candidatus Desulfobacillus denitrificans</name>
    <dbReference type="NCBI Taxonomy" id="2608985"/>
    <lineage>
        <taxon>Bacteria</taxon>
        <taxon>Pseudomonadati</taxon>
        <taxon>Pseudomonadota</taxon>
        <taxon>Betaproteobacteria</taxon>
        <taxon>Candidatus Desulfobacillus</taxon>
    </lineage>
</organism>
<dbReference type="Proteomes" id="UP000662914">
    <property type="component" value="Chromosome"/>
</dbReference>
<evidence type="ECO:0000256" key="2">
    <source>
        <dbReference type="ARBA" id="ARBA00022596"/>
    </source>
</evidence>
<dbReference type="GO" id="GO:0046872">
    <property type="term" value="F:metal ion binding"/>
    <property type="evidence" value="ECO:0007669"/>
    <property type="project" value="UniProtKB-KW"/>
</dbReference>
<keyword evidence="3" id="KW-0645">Protease</keyword>
<keyword evidence="4 7" id="KW-0479">Metal-binding</keyword>
<dbReference type="AlphaFoldDB" id="A0A809QYJ1"/>
<dbReference type="InterPro" id="IPR023430">
    <property type="entry name" value="Pept_HybD-like_dom_sf"/>
</dbReference>
<dbReference type="KEGG" id="ddz:DSYM_11680"/>
<dbReference type="NCBIfam" id="TIGR00140">
    <property type="entry name" value="hupD"/>
    <property type="match status" value="1"/>
</dbReference>
<gene>
    <name evidence="8" type="ORF">DSYM_11680</name>
</gene>
<evidence type="ECO:0000313" key="8">
    <source>
        <dbReference type="EMBL" id="BBO20469.1"/>
    </source>
</evidence>
<evidence type="ECO:0000256" key="5">
    <source>
        <dbReference type="ARBA" id="ARBA00022750"/>
    </source>
</evidence>
<keyword evidence="5" id="KW-0064">Aspartyl protease</keyword>
<dbReference type="EMBL" id="AP021857">
    <property type="protein sequence ID" value="BBO20469.1"/>
    <property type="molecule type" value="Genomic_DNA"/>
</dbReference>